<dbReference type="OrthoDB" id="15256at2157"/>
<evidence type="ECO:0000256" key="5">
    <source>
        <dbReference type="ARBA" id="ARBA00023002"/>
    </source>
</evidence>
<protein>
    <submittedName>
        <fullName evidence="9">DsbA family protein</fullName>
    </submittedName>
</protein>
<evidence type="ECO:0000256" key="4">
    <source>
        <dbReference type="ARBA" id="ARBA00022982"/>
    </source>
</evidence>
<dbReference type="Gene3D" id="3.40.30.10">
    <property type="entry name" value="Glutaredoxin"/>
    <property type="match status" value="1"/>
</dbReference>
<organism evidence="9 10">
    <name type="scientific">Halonotius roseus</name>
    <dbReference type="NCBI Taxonomy" id="2511997"/>
    <lineage>
        <taxon>Archaea</taxon>
        <taxon>Methanobacteriati</taxon>
        <taxon>Methanobacteriota</taxon>
        <taxon>Stenosarchaea group</taxon>
        <taxon>Halobacteria</taxon>
        <taxon>Halobacteriales</taxon>
        <taxon>Haloferacaceae</taxon>
        <taxon>Halonotius</taxon>
    </lineage>
</organism>
<evidence type="ECO:0000256" key="3">
    <source>
        <dbReference type="ARBA" id="ARBA00022729"/>
    </source>
</evidence>
<evidence type="ECO:0000256" key="7">
    <source>
        <dbReference type="ARBA" id="ARBA00023284"/>
    </source>
</evidence>
<reference evidence="9 10" key="1">
    <citation type="submission" date="2019-02" db="EMBL/GenBank/DDBJ databases">
        <title>Halonotius sp. a new haloqrchaeon isolated from saline water.</title>
        <authorList>
            <person name="Duran-Viseras A."/>
            <person name="Sanchez-Porro C."/>
            <person name="Ventosa A."/>
        </authorList>
    </citation>
    <scope>NUCLEOTIDE SEQUENCE [LARGE SCALE GENOMIC DNA]</scope>
    <source>
        <strain evidence="9 10">F9-27</strain>
    </source>
</reference>
<dbReference type="AlphaFoldDB" id="A0A544QLM3"/>
<name>A0A544QLM3_9EURY</name>
<evidence type="ECO:0000313" key="10">
    <source>
        <dbReference type="Proteomes" id="UP000315385"/>
    </source>
</evidence>
<dbReference type="PROSITE" id="PS51257">
    <property type="entry name" value="PROKAR_LIPOPROTEIN"/>
    <property type="match status" value="1"/>
</dbReference>
<dbReference type="EMBL" id="SESI01000003">
    <property type="protein sequence ID" value="TQQ79491.1"/>
    <property type="molecule type" value="Genomic_DNA"/>
</dbReference>
<dbReference type="PANTHER" id="PTHR13887:SF14">
    <property type="entry name" value="DISULFIDE BOND FORMATION PROTEIN D"/>
    <property type="match status" value="1"/>
</dbReference>
<sequence>MQPTRRAYLTTIGTAAAVGLAGCAGGSGGSDPASETTIDTSYECELTERDPVTELSQPVEGPSDATVTVDVFEDFACPHCADFATGGLSRLKDEYLDGNDVRIRHFDFPIPVSPWSGRVANAARSIQETQDDAAFFEFSLAAYENQADYSWQVVGDLAEEVGADPCRVLSDASNATYEEVLSANRQTGIDRGVQSTPGIFVNDTLIEPPETGGWYDPVSSAIDDAL</sequence>
<keyword evidence="7" id="KW-0676">Redox-active center</keyword>
<evidence type="ECO:0000259" key="8">
    <source>
        <dbReference type="Pfam" id="PF13462"/>
    </source>
</evidence>
<feature type="domain" description="Thioredoxin-like fold" evidence="8">
    <location>
        <begin position="57"/>
        <end position="211"/>
    </location>
</feature>
<dbReference type="InterPro" id="IPR012336">
    <property type="entry name" value="Thioredoxin-like_fold"/>
</dbReference>
<evidence type="ECO:0000256" key="6">
    <source>
        <dbReference type="ARBA" id="ARBA00023157"/>
    </source>
</evidence>
<dbReference type="RefSeq" id="WP_142444081.1">
    <property type="nucleotide sequence ID" value="NZ_SESI01000003.1"/>
</dbReference>
<comment type="similarity">
    <text evidence="2">Belongs to the glutaredoxin family.</text>
</comment>
<accession>A0A544QLM3</accession>
<keyword evidence="10" id="KW-1185">Reference proteome</keyword>
<dbReference type="Pfam" id="PF13462">
    <property type="entry name" value="Thioredoxin_4"/>
    <property type="match status" value="1"/>
</dbReference>
<dbReference type="InterPro" id="IPR036249">
    <property type="entry name" value="Thioredoxin-like_sf"/>
</dbReference>
<dbReference type="Proteomes" id="UP000315385">
    <property type="component" value="Unassembled WGS sequence"/>
</dbReference>
<keyword evidence="4" id="KW-0813">Transport</keyword>
<dbReference type="GO" id="GO:0016491">
    <property type="term" value="F:oxidoreductase activity"/>
    <property type="evidence" value="ECO:0007669"/>
    <property type="project" value="UniProtKB-KW"/>
</dbReference>
<keyword evidence="6" id="KW-1015">Disulfide bond</keyword>
<keyword evidence="4" id="KW-0249">Electron transport</keyword>
<dbReference type="SUPFAM" id="SSF52833">
    <property type="entry name" value="Thioredoxin-like"/>
    <property type="match status" value="1"/>
</dbReference>
<keyword evidence="5" id="KW-0560">Oxidoreductase</keyword>
<comment type="caution">
    <text evidence="9">The sequence shown here is derived from an EMBL/GenBank/DDBJ whole genome shotgun (WGS) entry which is preliminary data.</text>
</comment>
<gene>
    <name evidence="9" type="ORF">EWF95_10760</name>
</gene>
<proteinExistence type="inferred from homology"/>
<evidence type="ECO:0000256" key="1">
    <source>
        <dbReference type="ARBA" id="ARBA00005791"/>
    </source>
</evidence>
<comment type="similarity">
    <text evidence="1">Belongs to the thioredoxin family. DsbA subfamily.</text>
</comment>
<dbReference type="PANTHER" id="PTHR13887">
    <property type="entry name" value="GLUTATHIONE S-TRANSFERASE KAPPA"/>
    <property type="match status" value="1"/>
</dbReference>
<evidence type="ECO:0000256" key="2">
    <source>
        <dbReference type="ARBA" id="ARBA00007787"/>
    </source>
</evidence>
<evidence type="ECO:0000313" key="9">
    <source>
        <dbReference type="EMBL" id="TQQ79491.1"/>
    </source>
</evidence>
<keyword evidence="3" id="KW-0732">Signal</keyword>